<protein>
    <submittedName>
        <fullName evidence="1">DUF1758 domain-containing protein</fullName>
    </submittedName>
</protein>
<dbReference type="AlphaFoldDB" id="A0A8X6QJT3"/>
<sequence>MSKDETTERNVRSRGVVRKSVTNIIKGVEAESVKDEPCIETLLDKLEILFDREASLQKLDSIINEQVEIIELELVVERELEYSDSIIKCKIRIQRFIDKHRRSSREAVGIALHSNNTKLPRIFLDKFDGDLKDIINFGHHSKQLCMLILYRKLKLLTF</sequence>
<dbReference type="OrthoDB" id="6464698at2759"/>
<reference evidence="1" key="1">
    <citation type="submission" date="2020-08" db="EMBL/GenBank/DDBJ databases">
        <title>Multicomponent nature underlies the extraordinary mechanical properties of spider dragline silk.</title>
        <authorList>
            <person name="Kono N."/>
            <person name="Nakamura H."/>
            <person name="Mori M."/>
            <person name="Yoshida Y."/>
            <person name="Ohtoshi R."/>
            <person name="Malay A.D."/>
            <person name="Moran D.A.P."/>
            <person name="Tomita M."/>
            <person name="Numata K."/>
            <person name="Arakawa K."/>
        </authorList>
    </citation>
    <scope>NUCLEOTIDE SEQUENCE</scope>
</reference>
<organism evidence="1 2">
    <name type="scientific">Nephila pilipes</name>
    <name type="common">Giant wood spider</name>
    <name type="synonym">Nephila maculata</name>
    <dbReference type="NCBI Taxonomy" id="299642"/>
    <lineage>
        <taxon>Eukaryota</taxon>
        <taxon>Metazoa</taxon>
        <taxon>Ecdysozoa</taxon>
        <taxon>Arthropoda</taxon>
        <taxon>Chelicerata</taxon>
        <taxon>Arachnida</taxon>
        <taxon>Araneae</taxon>
        <taxon>Araneomorphae</taxon>
        <taxon>Entelegynae</taxon>
        <taxon>Araneoidea</taxon>
        <taxon>Nephilidae</taxon>
        <taxon>Nephila</taxon>
    </lineage>
</organism>
<name>A0A8X6QJT3_NEPPI</name>
<gene>
    <name evidence="1" type="primary">AVEN_120_1</name>
    <name evidence="1" type="ORF">NPIL_263761</name>
</gene>
<dbReference type="Proteomes" id="UP000887013">
    <property type="component" value="Unassembled WGS sequence"/>
</dbReference>
<evidence type="ECO:0000313" key="2">
    <source>
        <dbReference type="Proteomes" id="UP000887013"/>
    </source>
</evidence>
<proteinExistence type="predicted"/>
<keyword evidence="2" id="KW-1185">Reference proteome</keyword>
<dbReference type="EMBL" id="BMAW01082423">
    <property type="protein sequence ID" value="GFU29193.1"/>
    <property type="molecule type" value="Genomic_DNA"/>
</dbReference>
<accession>A0A8X6QJT3</accession>
<comment type="caution">
    <text evidence="1">The sequence shown here is derived from an EMBL/GenBank/DDBJ whole genome shotgun (WGS) entry which is preliminary data.</text>
</comment>
<evidence type="ECO:0000313" key="1">
    <source>
        <dbReference type="EMBL" id="GFU29193.1"/>
    </source>
</evidence>